<evidence type="ECO:0000259" key="7">
    <source>
        <dbReference type="Pfam" id="PF01292"/>
    </source>
</evidence>
<organism evidence="8 9">
    <name type="scientific">Pannonibacter tanglangensis</name>
    <dbReference type="NCBI Taxonomy" id="2750084"/>
    <lineage>
        <taxon>Bacteria</taxon>
        <taxon>Pseudomonadati</taxon>
        <taxon>Pseudomonadota</taxon>
        <taxon>Alphaproteobacteria</taxon>
        <taxon>Hyphomicrobiales</taxon>
        <taxon>Stappiaceae</taxon>
        <taxon>Pannonibacter</taxon>
    </lineage>
</organism>
<keyword evidence="4 6" id="KW-1133">Transmembrane helix</keyword>
<dbReference type="Gene3D" id="1.20.950.20">
    <property type="entry name" value="Transmembrane di-heme cytochromes, Chain C"/>
    <property type="match status" value="1"/>
</dbReference>
<evidence type="ECO:0000256" key="3">
    <source>
        <dbReference type="ARBA" id="ARBA00022692"/>
    </source>
</evidence>
<dbReference type="Proteomes" id="UP000586722">
    <property type="component" value="Unassembled WGS sequence"/>
</dbReference>
<comment type="caution">
    <text evidence="8">The sequence shown here is derived from an EMBL/GenBank/DDBJ whole genome shotgun (WGS) entry which is preliminary data.</text>
</comment>
<protein>
    <submittedName>
        <fullName evidence="8">Cytochrome B</fullName>
    </submittedName>
</protein>
<keyword evidence="5 6" id="KW-0472">Membrane</keyword>
<comment type="subcellular location">
    <subcellularLocation>
        <location evidence="1">Cell membrane</location>
        <topology evidence="1">Multi-pass membrane protein</topology>
    </subcellularLocation>
</comment>
<evidence type="ECO:0000313" key="9">
    <source>
        <dbReference type="Proteomes" id="UP000586722"/>
    </source>
</evidence>
<name>A0A7X5J8B4_9HYPH</name>
<dbReference type="SUPFAM" id="SSF81342">
    <property type="entry name" value="Transmembrane di-heme cytochromes"/>
    <property type="match status" value="1"/>
</dbReference>
<dbReference type="PANTHER" id="PTHR30485">
    <property type="entry name" value="NI/FE-HYDROGENASE 1 B-TYPE CYTOCHROME SUBUNIT"/>
    <property type="match status" value="1"/>
</dbReference>
<evidence type="ECO:0000256" key="4">
    <source>
        <dbReference type="ARBA" id="ARBA00022989"/>
    </source>
</evidence>
<keyword evidence="9" id="KW-1185">Reference proteome</keyword>
<evidence type="ECO:0000256" key="2">
    <source>
        <dbReference type="ARBA" id="ARBA00022475"/>
    </source>
</evidence>
<proteinExistence type="predicted"/>
<keyword evidence="2" id="KW-1003">Cell membrane</keyword>
<dbReference type="RefSeq" id="WP_161708488.1">
    <property type="nucleotide sequence ID" value="NZ_JAABLQ010000001.1"/>
</dbReference>
<feature type="transmembrane region" description="Helical" evidence="6">
    <location>
        <begin position="110"/>
        <end position="130"/>
    </location>
</feature>
<dbReference type="GO" id="GO:0009055">
    <property type="term" value="F:electron transfer activity"/>
    <property type="evidence" value="ECO:0007669"/>
    <property type="project" value="InterPro"/>
</dbReference>
<dbReference type="GO" id="GO:0022904">
    <property type="term" value="P:respiratory electron transport chain"/>
    <property type="evidence" value="ECO:0007669"/>
    <property type="project" value="InterPro"/>
</dbReference>
<dbReference type="Pfam" id="PF01292">
    <property type="entry name" value="Ni_hydr_CYTB"/>
    <property type="match status" value="1"/>
</dbReference>
<keyword evidence="3 6" id="KW-0812">Transmembrane</keyword>
<gene>
    <name evidence="8" type="ORF">GWI72_09540</name>
</gene>
<accession>A0A7X5J8B4</accession>
<evidence type="ECO:0000313" key="8">
    <source>
        <dbReference type="EMBL" id="NBN78509.1"/>
    </source>
</evidence>
<reference evidence="9" key="1">
    <citation type="submission" date="2020-01" db="EMBL/GenBank/DDBJ databases">
        <authorList>
            <person name="Fang Y."/>
            <person name="Sun R."/>
            <person name="Nie L."/>
            <person name="He J."/>
            <person name="Hao L."/>
            <person name="Wang L."/>
            <person name="Su S."/>
            <person name="Lv E."/>
            <person name="Zhang Z."/>
            <person name="Xie R."/>
            <person name="Liu H."/>
        </authorList>
    </citation>
    <scope>NUCLEOTIDE SEQUENCE [LARGE SCALE GENOMIC DNA]</scope>
    <source>
        <strain evidence="9">XCT-53</strain>
    </source>
</reference>
<evidence type="ECO:0000256" key="5">
    <source>
        <dbReference type="ARBA" id="ARBA00023136"/>
    </source>
</evidence>
<dbReference type="GO" id="GO:0005886">
    <property type="term" value="C:plasma membrane"/>
    <property type="evidence" value="ECO:0007669"/>
    <property type="project" value="UniProtKB-SubCell"/>
</dbReference>
<evidence type="ECO:0000256" key="1">
    <source>
        <dbReference type="ARBA" id="ARBA00004651"/>
    </source>
</evidence>
<feature type="transmembrane region" description="Helical" evidence="6">
    <location>
        <begin position="26"/>
        <end position="43"/>
    </location>
</feature>
<dbReference type="GO" id="GO:0020037">
    <property type="term" value="F:heme binding"/>
    <property type="evidence" value="ECO:0007669"/>
    <property type="project" value="TreeGrafter"/>
</dbReference>
<feature type="domain" description="Cytochrome b561 bacterial/Ni-hydrogenase" evidence="7">
    <location>
        <begin position="22"/>
        <end position="183"/>
    </location>
</feature>
<dbReference type="AlphaFoldDB" id="A0A7X5J8B4"/>
<dbReference type="InterPro" id="IPR011577">
    <property type="entry name" value="Cyt_b561_bac/Ni-Hgenase"/>
</dbReference>
<feature type="transmembrane region" description="Helical" evidence="6">
    <location>
        <begin position="150"/>
        <end position="170"/>
    </location>
</feature>
<dbReference type="EMBL" id="JAABLQ010000001">
    <property type="protein sequence ID" value="NBN78509.1"/>
    <property type="molecule type" value="Genomic_DNA"/>
</dbReference>
<dbReference type="InterPro" id="IPR016174">
    <property type="entry name" value="Di-haem_cyt_TM"/>
</dbReference>
<evidence type="ECO:0000256" key="6">
    <source>
        <dbReference type="SAM" id="Phobius"/>
    </source>
</evidence>
<feature type="transmembrane region" description="Helical" evidence="6">
    <location>
        <begin position="55"/>
        <end position="72"/>
    </location>
</feature>
<dbReference type="PANTHER" id="PTHR30485:SF2">
    <property type="entry name" value="BLL0597 PROTEIN"/>
    <property type="match status" value="1"/>
</dbReference>
<sequence>MRGPSQADPAGSSALLPATVRVWDPVVRLFHWSLVVLFAVAWLSGDELQALHEAAGYAIAGLLALRVVWGLVGTRHARFSDFLYRPATVVRFLVDTARGRARRYIGHNPAGGVMILALIGVLASLCATGVLMTTDLFWGVSWVEELHEGLANAALLLVGLHLAGVGIASLEHRENLVRSMITGRKRV</sequence>
<dbReference type="InterPro" id="IPR051542">
    <property type="entry name" value="Hydrogenase_cytochrome"/>
</dbReference>